<evidence type="ECO:0000313" key="8">
    <source>
        <dbReference type="Proteomes" id="UP000184035"/>
    </source>
</evidence>
<dbReference type="GO" id="GO:0055085">
    <property type="term" value="P:transmembrane transport"/>
    <property type="evidence" value="ECO:0007669"/>
    <property type="project" value="InterPro"/>
</dbReference>
<feature type="transmembrane region" description="Helical" evidence="5">
    <location>
        <begin position="192"/>
        <end position="214"/>
    </location>
</feature>
<feature type="transmembrane region" description="Helical" evidence="5">
    <location>
        <begin position="520"/>
        <end position="541"/>
    </location>
</feature>
<keyword evidence="3 5" id="KW-1133">Transmembrane helix</keyword>
<evidence type="ECO:0000256" key="1">
    <source>
        <dbReference type="ARBA" id="ARBA00004141"/>
    </source>
</evidence>
<evidence type="ECO:0000256" key="4">
    <source>
        <dbReference type="ARBA" id="ARBA00023136"/>
    </source>
</evidence>
<feature type="domain" description="ABC transmembrane type-1" evidence="6">
    <location>
        <begin position="351"/>
        <end position="541"/>
    </location>
</feature>
<dbReference type="AlphaFoldDB" id="A0A1M4VY95"/>
<evidence type="ECO:0000259" key="6">
    <source>
        <dbReference type="PROSITE" id="PS50928"/>
    </source>
</evidence>
<dbReference type="RefSeq" id="WP_072895138.1">
    <property type="nucleotide sequence ID" value="NZ_FQVM01000009.1"/>
</dbReference>
<evidence type="ECO:0000313" key="7">
    <source>
        <dbReference type="EMBL" id="SHE73927.1"/>
    </source>
</evidence>
<evidence type="ECO:0000256" key="5">
    <source>
        <dbReference type="RuleBase" id="RU363032"/>
    </source>
</evidence>
<comment type="similarity">
    <text evidence="5">Belongs to the binding-protein-dependent transport system permease family.</text>
</comment>
<dbReference type="OrthoDB" id="57323at2"/>
<dbReference type="STRING" id="1533.SAMN05443638_10981"/>
<feature type="transmembrane region" description="Helical" evidence="5">
    <location>
        <begin position="414"/>
        <end position="430"/>
    </location>
</feature>
<dbReference type="Pfam" id="PF00528">
    <property type="entry name" value="BPD_transp_1"/>
    <property type="match status" value="2"/>
</dbReference>
<dbReference type="InterPro" id="IPR035906">
    <property type="entry name" value="MetI-like_sf"/>
</dbReference>
<feature type="transmembrane region" description="Helical" evidence="5">
    <location>
        <begin position="146"/>
        <end position="171"/>
    </location>
</feature>
<dbReference type="Proteomes" id="UP000184035">
    <property type="component" value="Unassembled WGS sequence"/>
</dbReference>
<keyword evidence="4 5" id="KW-0472">Membrane</keyword>
<keyword evidence="8" id="KW-1185">Reference proteome</keyword>
<feature type="transmembrane region" description="Helical" evidence="5">
    <location>
        <begin position="249"/>
        <end position="271"/>
    </location>
</feature>
<feature type="transmembrane region" description="Helical" evidence="5">
    <location>
        <begin position="20"/>
        <end position="48"/>
    </location>
</feature>
<feature type="transmembrane region" description="Helical" evidence="5">
    <location>
        <begin position="355"/>
        <end position="374"/>
    </location>
</feature>
<feature type="transmembrane region" description="Helical" evidence="5">
    <location>
        <begin position="292"/>
        <end position="315"/>
    </location>
</feature>
<feature type="transmembrane region" description="Helical" evidence="5">
    <location>
        <begin position="477"/>
        <end position="500"/>
    </location>
</feature>
<keyword evidence="5" id="KW-0813">Transport</keyword>
<dbReference type="GO" id="GO:0005886">
    <property type="term" value="C:plasma membrane"/>
    <property type="evidence" value="ECO:0007669"/>
    <property type="project" value="UniProtKB-SubCell"/>
</dbReference>
<comment type="subcellular location">
    <subcellularLocation>
        <location evidence="5">Cell membrane</location>
        <topology evidence="5">Multi-pass membrane protein</topology>
    </subcellularLocation>
    <subcellularLocation>
        <location evidence="1">Membrane</location>
        <topology evidence="1">Multi-pass membrane protein</topology>
    </subcellularLocation>
</comment>
<feature type="transmembrane region" description="Helical" evidence="5">
    <location>
        <begin position="386"/>
        <end position="408"/>
    </location>
</feature>
<feature type="domain" description="ABC transmembrane type-1" evidence="6">
    <location>
        <begin position="69"/>
        <end position="268"/>
    </location>
</feature>
<proteinExistence type="inferred from homology"/>
<dbReference type="Gene3D" id="1.10.3720.10">
    <property type="entry name" value="MetI-like"/>
    <property type="match status" value="2"/>
</dbReference>
<evidence type="ECO:0000256" key="3">
    <source>
        <dbReference type="ARBA" id="ARBA00022989"/>
    </source>
</evidence>
<name>A0A1M4VY95_9CLOT</name>
<organism evidence="7 8">
    <name type="scientific">Clostridium fallax</name>
    <dbReference type="NCBI Taxonomy" id="1533"/>
    <lineage>
        <taxon>Bacteria</taxon>
        <taxon>Bacillati</taxon>
        <taxon>Bacillota</taxon>
        <taxon>Clostridia</taxon>
        <taxon>Eubacteriales</taxon>
        <taxon>Clostridiaceae</taxon>
        <taxon>Clostridium</taxon>
    </lineage>
</organism>
<accession>A0A1M4VY95</accession>
<reference evidence="7 8" key="1">
    <citation type="submission" date="2016-11" db="EMBL/GenBank/DDBJ databases">
        <authorList>
            <person name="Jaros S."/>
            <person name="Januszkiewicz K."/>
            <person name="Wedrychowicz H."/>
        </authorList>
    </citation>
    <scope>NUCLEOTIDE SEQUENCE [LARGE SCALE GENOMIC DNA]</scope>
    <source>
        <strain evidence="7 8">DSM 2631</strain>
    </source>
</reference>
<sequence>MKNNKRKVSILDTSFYNLIYKLMVFFIIASILIFILWPILAVILKSFFKDGTFSLELYKSLFKDNKRLLFNSLFVAILTTLISTIFSVVIAIYTSFSKEKKKKIIMFILLLTMISPPFVSALAYIQLFGRRGLITYKLLNIKWNPYGWQGIVSMQSLGFTSLNALMLIGIIKGMDKSLLQASRDLGASVSYTIRKVLIPLITPGIVVCALLTFIRSLSDFGTPMTIGGAFDVLATEIYLKVIAYGDLPLASAMSILIIMPTLILFIPYRIYMKNSNIISKSNLKISSQKIDFNLKGVIGFIFNIITMFFVIIMLLQYGSIFLSAITKFSYGKMKFTLDNIIYLKEYGMDSIIRSIVYGIISGVIGSFLGILIAYFVDRKNIKGMKFIDFVATMPYIIPGTFFGIGYILAFNNPPLLLTGTTIIVILNCIFKQLPMNTKTSSAALSQINLELDEASRDLGANRIYVIKDIIFPNMKTAFLIGFINSFTSTMTTLGAIIFLIYPGQKVATVELFDAINSGEYGAAAAIATIIIIITLSINLIFSKFILKDRNDSYVSSIK</sequence>
<dbReference type="PROSITE" id="PS50928">
    <property type="entry name" value="ABC_TM1"/>
    <property type="match status" value="2"/>
</dbReference>
<dbReference type="PANTHER" id="PTHR43496:SF1">
    <property type="entry name" value="POLYGALACTURONAN_RHAMNOGALACTURONAN TRANSPORT SYSTEM PERMEASE PROTEIN YTEP"/>
    <property type="match status" value="1"/>
</dbReference>
<evidence type="ECO:0000256" key="2">
    <source>
        <dbReference type="ARBA" id="ARBA00022692"/>
    </source>
</evidence>
<dbReference type="SUPFAM" id="SSF161098">
    <property type="entry name" value="MetI-like"/>
    <property type="match status" value="2"/>
</dbReference>
<dbReference type="PANTHER" id="PTHR43496">
    <property type="entry name" value="PROTEIN LPLB"/>
    <property type="match status" value="1"/>
</dbReference>
<feature type="transmembrane region" description="Helical" evidence="5">
    <location>
        <begin position="68"/>
        <end position="92"/>
    </location>
</feature>
<dbReference type="CDD" id="cd06261">
    <property type="entry name" value="TM_PBP2"/>
    <property type="match status" value="2"/>
</dbReference>
<feature type="transmembrane region" description="Helical" evidence="5">
    <location>
        <begin position="104"/>
        <end position="126"/>
    </location>
</feature>
<keyword evidence="2 5" id="KW-0812">Transmembrane</keyword>
<dbReference type="EMBL" id="FQVM01000009">
    <property type="protein sequence ID" value="SHE73927.1"/>
    <property type="molecule type" value="Genomic_DNA"/>
</dbReference>
<protein>
    <submittedName>
        <fullName evidence="7">Iron(III) transport system permease protein</fullName>
    </submittedName>
</protein>
<gene>
    <name evidence="7" type="ORF">SAMN05443638_10981</name>
</gene>
<dbReference type="InterPro" id="IPR000515">
    <property type="entry name" value="MetI-like"/>
</dbReference>